<dbReference type="EMBL" id="SMKZ01000022">
    <property type="protein sequence ID" value="TDE08729.1"/>
    <property type="molecule type" value="Genomic_DNA"/>
</dbReference>
<evidence type="ECO:0000313" key="2">
    <source>
        <dbReference type="Proteomes" id="UP000294739"/>
    </source>
</evidence>
<name>A0A4R5D5I3_9ACTN</name>
<dbReference type="Proteomes" id="UP000294739">
    <property type="component" value="Unassembled WGS sequence"/>
</dbReference>
<proteinExistence type="predicted"/>
<gene>
    <name evidence="1" type="ORF">E1269_16275</name>
</gene>
<dbReference type="InParanoid" id="A0A4R5D5I3"/>
<keyword evidence="2" id="KW-1185">Reference proteome</keyword>
<comment type="caution">
    <text evidence="1">The sequence shown here is derived from an EMBL/GenBank/DDBJ whole genome shotgun (WGS) entry which is preliminary data.</text>
</comment>
<dbReference type="RefSeq" id="WP_131896352.1">
    <property type="nucleotide sequence ID" value="NZ_SMKZ01000022.1"/>
</dbReference>
<sequence>MINAVVSRILGFAVPFVQPPPDATLWGSYQRDGESVGTGSDARCLVIINERRHHEDGVCSTMLATLVERENAS</sequence>
<organism evidence="1 2">
    <name type="scientific">Jiangella asiatica</name>
    <dbReference type="NCBI Taxonomy" id="2530372"/>
    <lineage>
        <taxon>Bacteria</taxon>
        <taxon>Bacillati</taxon>
        <taxon>Actinomycetota</taxon>
        <taxon>Actinomycetes</taxon>
        <taxon>Jiangellales</taxon>
        <taxon>Jiangellaceae</taxon>
        <taxon>Jiangella</taxon>
    </lineage>
</organism>
<accession>A0A4R5D5I3</accession>
<reference evidence="1 2" key="1">
    <citation type="submission" date="2019-03" db="EMBL/GenBank/DDBJ databases">
        <title>Draft genome sequences of novel Actinobacteria.</title>
        <authorList>
            <person name="Sahin N."/>
            <person name="Ay H."/>
            <person name="Saygin H."/>
        </authorList>
    </citation>
    <scope>NUCLEOTIDE SEQUENCE [LARGE SCALE GENOMIC DNA]</scope>
    <source>
        <strain evidence="1 2">5K138</strain>
    </source>
</reference>
<dbReference type="AlphaFoldDB" id="A0A4R5D5I3"/>
<protein>
    <submittedName>
        <fullName evidence="1">Uncharacterized protein</fullName>
    </submittedName>
</protein>
<evidence type="ECO:0000313" key="1">
    <source>
        <dbReference type="EMBL" id="TDE08729.1"/>
    </source>
</evidence>